<feature type="region of interest" description="Disordered" evidence="1">
    <location>
        <begin position="1"/>
        <end position="28"/>
    </location>
</feature>
<evidence type="ECO:0000313" key="3">
    <source>
        <dbReference type="Proteomes" id="UP000800200"/>
    </source>
</evidence>
<reference evidence="2" key="1">
    <citation type="journal article" date="2020" name="Stud. Mycol.">
        <title>101 Dothideomycetes genomes: a test case for predicting lifestyles and emergence of pathogens.</title>
        <authorList>
            <person name="Haridas S."/>
            <person name="Albert R."/>
            <person name="Binder M."/>
            <person name="Bloem J."/>
            <person name="Labutti K."/>
            <person name="Salamov A."/>
            <person name="Andreopoulos B."/>
            <person name="Baker S."/>
            <person name="Barry K."/>
            <person name="Bills G."/>
            <person name="Bluhm B."/>
            <person name="Cannon C."/>
            <person name="Castanera R."/>
            <person name="Culley D."/>
            <person name="Daum C."/>
            <person name="Ezra D."/>
            <person name="Gonzalez J."/>
            <person name="Henrissat B."/>
            <person name="Kuo A."/>
            <person name="Liang C."/>
            <person name="Lipzen A."/>
            <person name="Lutzoni F."/>
            <person name="Magnuson J."/>
            <person name="Mondo S."/>
            <person name="Nolan M."/>
            <person name="Ohm R."/>
            <person name="Pangilinan J."/>
            <person name="Park H.-J."/>
            <person name="Ramirez L."/>
            <person name="Alfaro M."/>
            <person name="Sun H."/>
            <person name="Tritt A."/>
            <person name="Yoshinaga Y."/>
            <person name="Zwiers L.-H."/>
            <person name="Turgeon B."/>
            <person name="Goodwin S."/>
            <person name="Spatafora J."/>
            <person name="Crous P."/>
            <person name="Grigoriev I."/>
        </authorList>
    </citation>
    <scope>NUCLEOTIDE SEQUENCE</scope>
    <source>
        <strain evidence="2">CBS 207.26</strain>
    </source>
</reference>
<dbReference type="Proteomes" id="UP000800200">
    <property type="component" value="Unassembled WGS sequence"/>
</dbReference>
<gene>
    <name evidence="2" type="ORF">K469DRAFT_231876</name>
</gene>
<organism evidence="2 3">
    <name type="scientific">Zopfia rhizophila CBS 207.26</name>
    <dbReference type="NCBI Taxonomy" id="1314779"/>
    <lineage>
        <taxon>Eukaryota</taxon>
        <taxon>Fungi</taxon>
        <taxon>Dikarya</taxon>
        <taxon>Ascomycota</taxon>
        <taxon>Pezizomycotina</taxon>
        <taxon>Dothideomycetes</taxon>
        <taxon>Dothideomycetes incertae sedis</taxon>
        <taxon>Zopfiaceae</taxon>
        <taxon>Zopfia</taxon>
    </lineage>
</organism>
<evidence type="ECO:0000256" key="1">
    <source>
        <dbReference type="SAM" id="MobiDB-lite"/>
    </source>
</evidence>
<keyword evidence="3" id="KW-1185">Reference proteome</keyword>
<sequence>MGSRFPEPTNSVIKLADTSYDEQKQSSNAKNRTVEIVRRLQNSSAEVYREALRDGNLSVMLDIDLLALGCKISCVSGNDLLRA</sequence>
<dbReference type="AlphaFoldDB" id="A0A6A6DRX0"/>
<protein>
    <submittedName>
        <fullName evidence="2">Uncharacterized protein</fullName>
    </submittedName>
</protein>
<dbReference type="EMBL" id="ML994648">
    <property type="protein sequence ID" value="KAF2182331.1"/>
    <property type="molecule type" value="Genomic_DNA"/>
</dbReference>
<evidence type="ECO:0000313" key="2">
    <source>
        <dbReference type="EMBL" id="KAF2182331.1"/>
    </source>
</evidence>
<proteinExistence type="predicted"/>
<name>A0A6A6DRX0_9PEZI</name>
<accession>A0A6A6DRX0</accession>